<sequence>MIPELGDPEREVPVNETFHNQTDEELTEKELKQLEADDQSIWTILLGLPEDIYAAVDSCKTAQEIWLRVQQMMKGYGIGIQEKKAKFFNEWERFTSIDYSQLYGFLKYNQIEVNELRAKRPARAHDPLALMTNSNNPYNYLVFHQDQPSPVTYMQQPPPNNNYKPQPSFNQNYMQQPMIKPEDIFDPITMNMALILIAKAFKINYSTPTKEFYPTHATYRLHNQCGSDLEEIGSDKLNFLAMVVMLLVLFVESEKGDKER</sequence>
<dbReference type="AlphaFoldDB" id="A0A6L2MDR3"/>
<evidence type="ECO:0000313" key="2">
    <source>
        <dbReference type="EMBL" id="GEU70355.1"/>
    </source>
</evidence>
<proteinExistence type="predicted"/>
<dbReference type="EMBL" id="BKCJ010006097">
    <property type="protein sequence ID" value="GEU70355.1"/>
    <property type="molecule type" value="Genomic_DNA"/>
</dbReference>
<protein>
    <submittedName>
        <fullName evidence="2">Uncharacterized protein</fullName>
    </submittedName>
</protein>
<accession>A0A6L2MDR3</accession>
<evidence type="ECO:0000256" key="1">
    <source>
        <dbReference type="SAM" id="MobiDB-lite"/>
    </source>
</evidence>
<gene>
    <name evidence="2" type="ORF">Tci_042333</name>
</gene>
<comment type="caution">
    <text evidence="2">The sequence shown here is derived from an EMBL/GenBank/DDBJ whole genome shotgun (WGS) entry which is preliminary data.</text>
</comment>
<organism evidence="2">
    <name type="scientific">Tanacetum cinerariifolium</name>
    <name type="common">Dalmatian daisy</name>
    <name type="synonym">Chrysanthemum cinerariifolium</name>
    <dbReference type="NCBI Taxonomy" id="118510"/>
    <lineage>
        <taxon>Eukaryota</taxon>
        <taxon>Viridiplantae</taxon>
        <taxon>Streptophyta</taxon>
        <taxon>Embryophyta</taxon>
        <taxon>Tracheophyta</taxon>
        <taxon>Spermatophyta</taxon>
        <taxon>Magnoliopsida</taxon>
        <taxon>eudicotyledons</taxon>
        <taxon>Gunneridae</taxon>
        <taxon>Pentapetalae</taxon>
        <taxon>asterids</taxon>
        <taxon>campanulids</taxon>
        <taxon>Asterales</taxon>
        <taxon>Asteraceae</taxon>
        <taxon>Asteroideae</taxon>
        <taxon>Anthemideae</taxon>
        <taxon>Anthemidinae</taxon>
        <taxon>Tanacetum</taxon>
    </lineage>
</organism>
<reference evidence="2" key="1">
    <citation type="journal article" date="2019" name="Sci. Rep.">
        <title>Draft genome of Tanacetum cinerariifolium, the natural source of mosquito coil.</title>
        <authorList>
            <person name="Yamashiro T."/>
            <person name="Shiraishi A."/>
            <person name="Satake H."/>
            <person name="Nakayama K."/>
        </authorList>
    </citation>
    <scope>NUCLEOTIDE SEQUENCE</scope>
</reference>
<feature type="region of interest" description="Disordered" evidence="1">
    <location>
        <begin position="1"/>
        <end position="25"/>
    </location>
</feature>
<name>A0A6L2MDR3_TANCI</name>